<name>A0ABS4KVC3_9CLOT</name>
<keyword evidence="2" id="KW-1185">Reference proteome</keyword>
<evidence type="ECO:0000313" key="2">
    <source>
        <dbReference type="Proteomes" id="UP001519307"/>
    </source>
</evidence>
<protein>
    <recommendedName>
        <fullName evidence="3">DUF4825 domain-containing protein</fullName>
    </recommendedName>
</protein>
<evidence type="ECO:0008006" key="3">
    <source>
        <dbReference type="Google" id="ProtNLM"/>
    </source>
</evidence>
<comment type="caution">
    <text evidence="1">The sequence shown here is derived from an EMBL/GenBank/DDBJ whole genome shotgun (WGS) entry which is preliminary data.</text>
</comment>
<evidence type="ECO:0000313" key="1">
    <source>
        <dbReference type="EMBL" id="MBP2033982.1"/>
    </source>
</evidence>
<dbReference type="EMBL" id="JAGGLM010000027">
    <property type="protein sequence ID" value="MBP2033982.1"/>
    <property type="molecule type" value="Genomic_DNA"/>
</dbReference>
<gene>
    <name evidence="1" type="ORF">J2Z42_002699</name>
</gene>
<organism evidence="1 2">
    <name type="scientific">Clostridium algifaecis</name>
    <dbReference type="NCBI Taxonomy" id="1472040"/>
    <lineage>
        <taxon>Bacteria</taxon>
        <taxon>Bacillati</taxon>
        <taxon>Bacillota</taxon>
        <taxon>Clostridia</taxon>
        <taxon>Eubacteriales</taxon>
        <taxon>Clostridiaceae</taxon>
        <taxon>Clostridium</taxon>
    </lineage>
</organism>
<sequence length="148" mass="17534">MFLIIFFVDCYLIMLHYAYVRNERYIISSDIENSYRQPICTYENNFSQFCTSMDFINPNYKPKEVYVILSVNTDFNIDYIIKNSKTRLSSNPLNNKEAADMFDEKIANDSQKTKIENYLNSSPKNIMVFCKYKNNLVDVEKSFTINNK</sequence>
<proteinExistence type="predicted"/>
<reference evidence="1 2" key="1">
    <citation type="submission" date="2021-03" db="EMBL/GenBank/DDBJ databases">
        <title>Genomic Encyclopedia of Type Strains, Phase IV (KMG-IV): sequencing the most valuable type-strain genomes for metagenomic binning, comparative biology and taxonomic classification.</title>
        <authorList>
            <person name="Goeker M."/>
        </authorList>
    </citation>
    <scope>NUCLEOTIDE SEQUENCE [LARGE SCALE GENOMIC DNA]</scope>
    <source>
        <strain evidence="1 2">DSM 28783</strain>
    </source>
</reference>
<accession>A0ABS4KVC3</accession>
<dbReference type="Proteomes" id="UP001519307">
    <property type="component" value="Unassembled WGS sequence"/>
</dbReference>